<gene>
    <name evidence="4" type="ORF">Nans01_11770</name>
</gene>
<feature type="region of interest" description="Disordered" evidence="2">
    <location>
        <begin position="92"/>
        <end position="143"/>
    </location>
</feature>
<comment type="caution">
    <text evidence="4">The sequence shown here is derived from an EMBL/GenBank/DDBJ whole genome shotgun (WGS) entry which is preliminary data.</text>
</comment>
<protein>
    <recommendedName>
        <fullName evidence="3">PNPLA domain-containing protein</fullName>
    </recommendedName>
</protein>
<dbReference type="AlphaFoldDB" id="A0A9W6P457"/>
<evidence type="ECO:0000313" key="5">
    <source>
        <dbReference type="Proteomes" id="UP001165092"/>
    </source>
</evidence>
<dbReference type="RefSeq" id="WP_349497182.1">
    <property type="nucleotide sequence ID" value="NZ_BSQG01000001.1"/>
</dbReference>
<accession>A0A9W6P457</accession>
<feature type="domain" description="PNPLA" evidence="3">
    <location>
        <begin position="5"/>
        <end position="61"/>
    </location>
</feature>
<dbReference type="SUPFAM" id="SSF52151">
    <property type="entry name" value="FabD/lysophospholipase-like"/>
    <property type="match status" value="1"/>
</dbReference>
<dbReference type="EMBL" id="BSQG01000001">
    <property type="protein sequence ID" value="GLU46826.1"/>
    <property type="molecule type" value="Genomic_DNA"/>
</dbReference>
<reference evidence="4" key="1">
    <citation type="submission" date="2023-02" db="EMBL/GenBank/DDBJ databases">
        <title>Nocardiopsis ansamitocini NBRC 112285.</title>
        <authorList>
            <person name="Ichikawa N."/>
            <person name="Sato H."/>
            <person name="Tonouchi N."/>
        </authorList>
    </citation>
    <scope>NUCLEOTIDE SEQUENCE</scope>
    <source>
        <strain evidence="4">NBRC 112285</strain>
    </source>
</reference>
<name>A0A9W6P457_9ACTN</name>
<dbReference type="Proteomes" id="UP001165092">
    <property type="component" value="Unassembled WGS sequence"/>
</dbReference>
<evidence type="ECO:0000256" key="2">
    <source>
        <dbReference type="SAM" id="MobiDB-lite"/>
    </source>
</evidence>
<dbReference type="InterPro" id="IPR016035">
    <property type="entry name" value="Acyl_Trfase/lysoPLipase"/>
</dbReference>
<dbReference type="GO" id="GO:0006629">
    <property type="term" value="P:lipid metabolic process"/>
    <property type="evidence" value="ECO:0007669"/>
    <property type="project" value="UniProtKB-KW"/>
</dbReference>
<evidence type="ECO:0000256" key="1">
    <source>
        <dbReference type="ARBA" id="ARBA00023098"/>
    </source>
</evidence>
<evidence type="ECO:0000259" key="3">
    <source>
        <dbReference type="Pfam" id="PF01734"/>
    </source>
</evidence>
<keyword evidence="1" id="KW-0443">Lipid metabolism</keyword>
<proteinExistence type="predicted"/>
<dbReference type="Gene3D" id="3.40.1090.10">
    <property type="entry name" value="Cytosolic phospholipase A2 catalytic domain"/>
    <property type="match status" value="1"/>
</dbReference>
<feature type="compositionally biased region" description="Basic residues" evidence="2">
    <location>
        <begin position="127"/>
        <end position="136"/>
    </location>
</feature>
<organism evidence="4 5">
    <name type="scientific">Nocardiopsis ansamitocini</name>
    <dbReference type="NCBI Taxonomy" id="1670832"/>
    <lineage>
        <taxon>Bacteria</taxon>
        <taxon>Bacillati</taxon>
        <taxon>Actinomycetota</taxon>
        <taxon>Actinomycetes</taxon>
        <taxon>Streptosporangiales</taxon>
        <taxon>Nocardiopsidaceae</taxon>
        <taxon>Nocardiopsis</taxon>
    </lineage>
</organism>
<dbReference type="Pfam" id="PF01734">
    <property type="entry name" value="Patatin"/>
    <property type="match status" value="1"/>
</dbReference>
<keyword evidence="5" id="KW-1185">Reference proteome</keyword>
<dbReference type="InterPro" id="IPR002641">
    <property type="entry name" value="PNPLA_dom"/>
</dbReference>
<sequence length="161" mass="16397">MGKALVLGGGGVTGIAWELGLLAGLRETGVDLTDADLVAGTSAGSIVGAQILSGTDLDDLYRSQLVPPGNERPARISRLALAGSGWAVLRSPAPETGRARGQNRLTNGAGLGGRAHSGHRGPVARPRGSRPARPRRGGLTPIRLPVPDTRGGYPCAVATWA</sequence>
<evidence type="ECO:0000313" key="4">
    <source>
        <dbReference type="EMBL" id="GLU46826.1"/>
    </source>
</evidence>